<comment type="similarity">
    <text evidence="2">Belongs to the NXF family.</text>
</comment>
<dbReference type="PROSITE" id="PS50177">
    <property type="entry name" value="NTF2_DOMAIN"/>
    <property type="match status" value="1"/>
</dbReference>
<dbReference type="InterPro" id="IPR002075">
    <property type="entry name" value="NTF2_dom"/>
</dbReference>
<evidence type="ECO:0000256" key="3">
    <source>
        <dbReference type="ARBA" id="ARBA00022448"/>
    </source>
</evidence>
<dbReference type="PANTHER" id="PTHR10662">
    <property type="entry name" value="NUCLEAR RNA EXPORT FACTOR"/>
    <property type="match status" value="1"/>
</dbReference>
<dbReference type="EMBL" id="LGAV01000003">
    <property type="protein sequence ID" value="KOS14621.1"/>
    <property type="molecule type" value="Genomic_DNA"/>
</dbReference>
<comment type="caution">
    <text evidence="13">The sequence shown here is derived from an EMBL/GenBank/DDBJ whole genome shotgun (WGS) entry which is preliminary data.</text>
</comment>
<dbReference type="Gene3D" id="1.10.8.10">
    <property type="entry name" value="DNA helicase RuvA subunit, C-terminal domain"/>
    <property type="match status" value="1"/>
</dbReference>
<organism evidence="13 14">
    <name type="scientific">Malassezia pachydermatis</name>
    <dbReference type="NCBI Taxonomy" id="77020"/>
    <lineage>
        <taxon>Eukaryota</taxon>
        <taxon>Fungi</taxon>
        <taxon>Dikarya</taxon>
        <taxon>Basidiomycota</taxon>
        <taxon>Ustilaginomycotina</taxon>
        <taxon>Malasseziomycetes</taxon>
        <taxon>Malasseziales</taxon>
        <taxon>Malasseziaceae</taxon>
        <taxon>Malassezia</taxon>
    </lineage>
</organism>
<dbReference type="Pfam" id="PF22602">
    <property type="entry name" value="NXF_NTF2"/>
    <property type="match status" value="1"/>
</dbReference>
<feature type="domain" description="NTF2" evidence="11">
    <location>
        <begin position="308"/>
        <end position="493"/>
    </location>
</feature>
<dbReference type="GO" id="GO:0042272">
    <property type="term" value="C:nuclear RNA export factor complex"/>
    <property type="evidence" value="ECO:0007669"/>
    <property type="project" value="UniProtKB-ARBA"/>
</dbReference>
<accession>A0A0M8MVV6</accession>
<evidence type="ECO:0000256" key="6">
    <source>
        <dbReference type="ARBA" id="ARBA00022816"/>
    </source>
</evidence>
<evidence type="ECO:0000256" key="2">
    <source>
        <dbReference type="ARBA" id="ARBA00009285"/>
    </source>
</evidence>
<dbReference type="Gene3D" id="3.10.450.50">
    <property type="match status" value="1"/>
</dbReference>
<protein>
    <recommendedName>
        <fullName evidence="9">mRNA export factor MEX67</fullName>
    </recommendedName>
</protein>
<dbReference type="Proteomes" id="UP000037751">
    <property type="component" value="Unassembled WGS sequence"/>
</dbReference>
<dbReference type="SUPFAM" id="SSF46934">
    <property type="entry name" value="UBA-like"/>
    <property type="match status" value="1"/>
</dbReference>
<dbReference type="PROSITE" id="PS51450">
    <property type="entry name" value="LRR"/>
    <property type="match status" value="1"/>
</dbReference>
<evidence type="ECO:0000256" key="1">
    <source>
        <dbReference type="ARBA" id="ARBA00004123"/>
    </source>
</evidence>
<evidence type="ECO:0000256" key="5">
    <source>
        <dbReference type="ARBA" id="ARBA00022737"/>
    </source>
</evidence>
<dbReference type="SMART" id="SM00804">
    <property type="entry name" value="TAP_C"/>
    <property type="match status" value="1"/>
</dbReference>
<keyword evidence="14" id="KW-1185">Reference proteome</keyword>
<evidence type="ECO:0000313" key="13">
    <source>
        <dbReference type="EMBL" id="KOS14621.1"/>
    </source>
</evidence>
<evidence type="ECO:0000256" key="8">
    <source>
        <dbReference type="ARBA" id="ARBA00055253"/>
    </source>
</evidence>
<dbReference type="VEuPathDB" id="FungiDB:Malapachy_0885"/>
<dbReference type="InterPro" id="IPR009060">
    <property type="entry name" value="UBA-like_sf"/>
</dbReference>
<keyword evidence="7" id="KW-0539">Nucleus</keyword>
<dbReference type="PANTHER" id="PTHR10662:SF22">
    <property type="entry name" value="NUCLEAR RNA EXPORT FACTOR 1"/>
    <property type="match status" value="1"/>
</dbReference>
<dbReference type="CDD" id="cd14342">
    <property type="entry name" value="UBA_TAP-C"/>
    <property type="match status" value="1"/>
</dbReference>
<dbReference type="SUPFAM" id="SSF54427">
    <property type="entry name" value="NTF2-like"/>
    <property type="match status" value="1"/>
</dbReference>
<feature type="region of interest" description="Disordered" evidence="10">
    <location>
        <begin position="17"/>
        <end position="64"/>
    </location>
</feature>
<keyword evidence="5" id="KW-0677">Repeat</keyword>
<gene>
    <name evidence="13" type="ORF">Malapachy_0885</name>
</gene>
<evidence type="ECO:0000256" key="9">
    <source>
        <dbReference type="ARBA" id="ARBA00069694"/>
    </source>
</evidence>
<evidence type="ECO:0000259" key="12">
    <source>
        <dbReference type="PROSITE" id="PS51281"/>
    </source>
</evidence>
<sequence>MPKRTQRQPLAASALRSAGLMDDTAMRMDEDGTGPNAGLSRAQRRKLARQAADPVGRRQAQRVGKGAVNINAGTRPANMRKGKTLGAHSLTKTPDVAPQTNVVATLRRFLESRWNAEAHLLNLDQMQQDPILAEANIRPPGAPGAHRDLGTALWKLSGEMFPSLTTLSLAGNTLSSLQPLATLGQYVPKLANLSLERNELRWVRDLDLLASKKQGLPALQELVLLGNPMQQHAMESGNEDGYRRDVLAKFSDLRILDMKPVTDIEHGFSQLFKGRNAKKAGPEAAKVPLRRFPLQIKAGFIDGDASQVVPEFLSTFFATYDQDRSQLAPVYSANARFSYSINSSPPPRARAERLVHTLPNQKSLTLDKYMELGSRNILRTHNTKALLRSLHHGSDAIVAFLQRLPKTTHPLHDASKFVVDAWLLPNVDVKAQTSASERPDALLFINVHGEFTEAPSQGVRSFDRAFVVAPAAPTSEAVQRGWPCVIVSDMLTLRHYSLASAFAPDSLPTGQEGPTMAAQSVPGAVPPAIAPATTTAAEPMPMPGLTPEQHALSLQLAAQTKLTYPFAVQCLSENGWDMSRAMAVFTSLQAVGSIPREAFVST</sequence>
<dbReference type="InterPro" id="IPR032675">
    <property type="entry name" value="LRR_dom_sf"/>
</dbReference>
<dbReference type="InterPro" id="IPR001611">
    <property type="entry name" value="Leu-rich_rpt"/>
</dbReference>
<dbReference type="FunFam" id="1.10.8.10:FF:000018">
    <property type="entry name" value="Nuclear RNA export factor 1"/>
    <property type="match status" value="1"/>
</dbReference>
<name>A0A0M8MVV6_9BASI</name>
<dbReference type="AlphaFoldDB" id="A0A0M8MVV6"/>
<evidence type="ECO:0000313" key="14">
    <source>
        <dbReference type="Proteomes" id="UP000037751"/>
    </source>
</evidence>
<comment type="subcellular location">
    <subcellularLocation>
        <location evidence="1">Nucleus</location>
    </subcellularLocation>
</comment>
<reference evidence="13 14" key="1">
    <citation type="submission" date="2015-07" db="EMBL/GenBank/DDBJ databases">
        <title>Draft Genome Sequence of Malassezia furfur CBS1878 and Malassezia pachydermatis CBS1879.</title>
        <authorList>
            <person name="Triana S."/>
            <person name="Ohm R."/>
            <person name="Gonzalez A."/>
            <person name="DeCock H."/>
            <person name="Restrepo S."/>
            <person name="Celis A."/>
        </authorList>
    </citation>
    <scope>NUCLEOTIDE SEQUENCE [LARGE SCALE GENOMIC DNA]</scope>
    <source>
        <strain evidence="13 14">CBS 1879</strain>
    </source>
</reference>
<evidence type="ECO:0000259" key="11">
    <source>
        <dbReference type="PROSITE" id="PS50177"/>
    </source>
</evidence>
<evidence type="ECO:0000256" key="4">
    <source>
        <dbReference type="ARBA" id="ARBA00022614"/>
    </source>
</evidence>
<dbReference type="Pfam" id="PF24048">
    <property type="entry name" value="LRR_NXF1-5"/>
    <property type="match status" value="1"/>
</dbReference>
<dbReference type="GO" id="GO:0003723">
    <property type="term" value="F:RNA binding"/>
    <property type="evidence" value="ECO:0007669"/>
    <property type="project" value="TreeGrafter"/>
</dbReference>
<evidence type="ECO:0000256" key="10">
    <source>
        <dbReference type="SAM" id="MobiDB-lite"/>
    </source>
</evidence>
<dbReference type="GO" id="GO:0016973">
    <property type="term" value="P:poly(A)+ mRNA export from nucleus"/>
    <property type="evidence" value="ECO:0007669"/>
    <property type="project" value="TreeGrafter"/>
</dbReference>
<feature type="domain" description="TAP-C" evidence="12">
    <location>
        <begin position="547"/>
        <end position="602"/>
    </location>
</feature>
<dbReference type="InterPro" id="IPR057125">
    <property type="entry name" value="NXF1/2/3/5-like_LRR"/>
</dbReference>
<dbReference type="STRING" id="77020.A0A0M8MVV6"/>
<dbReference type="InterPro" id="IPR030217">
    <property type="entry name" value="NXF_fam"/>
</dbReference>
<proteinExistence type="inferred from homology"/>
<keyword evidence="6" id="KW-0509">mRNA transport</keyword>
<dbReference type="PROSITE" id="PS51281">
    <property type="entry name" value="TAP_C"/>
    <property type="match status" value="1"/>
</dbReference>
<keyword evidence="4" id="KW-0433">Leucine-rich repeat</keyword>
<dbReference type="SUPFAM" id="SSF52058">
    <property type="entry name" value="L domain-like"/>
    <property type="match status" value="1"/>
</dbReference>
<evidence type="ECO:0000256" key="7">
    <source>
        <dbReference type="ARBA" id="ARBA00023242"/>
    </source>
</evidence>
<comment type="function">
    <text evidence="8">Involved in the export of mRNA from the nucleus to the cytoplasm.</text>
</comment>
<keyword evidence="3" id="KW-0813">Transport</keyword>
<dbReference type="OrthoDB" id="25872at2759"/>
<dbReference type="InterPro" id="IPR018222">
    <property type="entry name" value="Nuclear_transport_factor_2_euk"/>
</dbReference>
<dbReference type="Gene3D" id="3.80.10.10">
    <property type="entry name" value="Ribonuclease Inhibitor"/>
    <property type="match status" value="1"/>
</dbReference>
<dbReference type="Pfam" id="PF03943">
    <property type="entry name" value="TAP_C"/>
    <property type="match status" value="1"/>
</dbReference>
<dbReference type="InterPro" id="IPR032710">
    <property type="entry name" value="NTF2-like_dom_sf"/>
</dbReference>
<dbReference type="GeneID" id="28727273"/>
<dbReference type="RefSeq" id="XP_017992253.1">
    <property type="nucleotide sequence ID" value="XM_018135398.1"/>
</dbReference>
<dbReference type="InterPro" id="IPR005637">
    <property type="entry name" value="TAP_C_dom"/>
</dbReference>
<dbReference type="FunFam" id="3.10.450.50:FF:000013">
    <property type="entry name" value="mRNA export factor mex67"/>
    <property type="match status" value="1"/>
</dbReference>